<dbReference type="GO" id="GO:0009658">
    <property type="term" value="P:chloroplast organization"/>
    <property type="evidence" value="ECO:0000318"/>
    <property type="project" value="GO_Central"/>
</dbReference>
<dbReference type="SMART" id="SM00733">
    <property type="entry name" value="Mterf"/>
    <property type="match status" value="4"/>
</dbReference>
<dbReference type="GO" id="GO:0009507">
    <property type="term" value="C:chloroplast"/>
    <property type="evidence" value="ECO:0000318"/>
    <property type="project" value="GO_Central"/>
</dbReference>
<dbReference type="FunFam" id="1.25.70.10:FF:000001">
    <property type="entry name" value="Mitochondrial transcription termination factor-like"/>
    <property type="match status" value="1"/>
</dbReference>
<dbReference type="eggNOG" id="KOG1267">
    <property type="taxonomic scope" value="Eukaryota"/>
</dbReference>
<name>I1IM26_BRADI</name>
<gene>
    <name evidence="5" type="primary">LOC100842672</name>
    <name evidence="4" type="ORF">BRADI_4g20547v3</name>
</gene>
<keyword evidence="2" id="KW-0806">Transcription termination</keyword>
<proteinExistence type="inferred from homology"/>
<dbReference type="Gramene" id="KQJ88689">
    <property type="protein sequence ID" value="KQJ88689"/>
    <property type="gene ID" value="BRADI_4g20547v3"/>
</dbReference>
<dbReference type="GO" id="GO:0006353">
    <property type="term" value="P:DNA-templated transcription termination"/>
    <property type="evidence" value="ECO:0007669"/>
    <property type="project" value="UniProtKB-KW"/>
</dbReference>
<dbReference type="KEGG" id="bdi:100842672"/>
<dbReference type="Pfam" id="PF02536">
    <property type="entry name" value="mTERF"/>
    <property type="match status" value="1"/>
</dbReference>
<organism evidence="4">
    <name type="scientific">Brachypodium distachyon</name>
    <name type="common">Purple false brome</name>
    <name type="synonym">Trachynia distachya</name>
    <dbReference type="NCBI Taxonomy" id="15368"/>
    <lineage>
        <taxon>Eukaryota</taxon>
        <taxon>Viridiplantae</taxon>
        <taxon>Streptophyta</taxon>
        <taxon>Embryophyta</taxon>
        <taxon>Tracheophyta</taxon>
        <taxon>Spermatophyta</taxon>
        <taxon>Magnoliopsida</taxon>
        <taxon>Liliopsida</taxon>
        <taxon>Poales</taxon>
        <taxon>Poaceae</taxon>
        <taxon>BOP clade</taxon>
        <taxon>Pooideae</taxon>
        <taxon>Stipodae</taxon>
        <taxon>Brachypodieae</taxon>
        <taxon>Brachypodium</taxon>
    </lineage>
</organism>
<accession>I1IM26</accession>
<dbReference type="OrthoDB" id="637682at2759"/>
<dbReference type="EMBL" id="CM000883">
    <property type="protein sequence ID" value="KQJ88689.1"/>
    <property type="molecule type" value="Genomic_DNA"/>
</dbReference>
<dbReference type="PANTHER" id="PTHR13068:SF111">
    <property type="match status" value="1"/>
</dbReference>
<reference evidence="5" key="3">
    <citation type="submission" date="2018-08" db="UniProtKB">
        <authorList>
            <consortium name="EnsemblPlants"/>
        </authorList>
    </citation>
    <scope>IDENTIFICATION</scope>
    <source>
        <strain evidence="5">cv. Bd21</strain>
    </source>
</reference>
<keyword evidence="2" id="KW-0804">Transcription</keyword>
<evidence type="ECO:0000313" key="6">
    <source>
        <dbReference type="Proteomes" id="UP000008810"/>
    </source>
</evidence>
<evidence type="ECO:0000313" key="5">
    <source>
        <dbReference type="EnsemblPlants" id="KQJ88689"/>
    </source>
</evidence>
<dbReference type="STRING" id="15368.I1IM26"/>
<protein>
    <submittedName>
        <fullName evidence="4 5">Uncharacterized protein</fullName>
    </submittedName>
</protein>
<keyword evidence="6" id="KW-1185">Reference proteome</keyword>
<dbReference type="GO" id="GO:0003676">
    <property type="term" value="F:nucleic acid binding"/>
    <property type="evidence" value="ECO:0007669"/>
    <property type="project" value="InterPro"/>
</dbReference>
<dbReference type="PANTHER" id="PTHR13068">
    <property type="entry name" value="CGI-12 PROTEIN-RELATED"/>
    <property type="match status" value="1"/>
</dbReference>
<keyword evidence="3" id="KW-0809">Transit peptide</keyword>
<dbReference type="Proteomes" id="UP000008810">
    <property type="component" value="Chromosome 4"/>
</dbReference>
<dbReference type="GeneID" id="100842672"/>
<keyword evidence="2" id="KW-0805">Transcription regulation</keyword>
<dbReference type="InterPro" id="IPR003690">
    <property type="entry name" value="MTERF"/>
</dbReference>
<comment type="similarity">
    <text evidence="1">Belongs to the mTERF family.</text>
</comment>
<dbReference type="InterPro" id="IPR038538">
    <property type="entry name" value="MTERF_sf"/>
</dbReference>
<dbReference type="EnsemblPlants" id="KQJ88689">
    <property type="protein sequence ID" value="KQJ88689"/>
    <property type="gene ID" value="BRADI_4g20547v3"/>
</dbReference>
<evidence type="ECO:0000256" key="3">
    <source>
        <dbReference type="ARBA" id="ARBA00022946"/>
    </source>
</evidence>
<evidence type="ECO:0000313" key="4">
    <source>
        <dbReference type="EMBL" id="KQJ88689.1"/>
    </source>
</evidence>
<dbReference type="AlphaFoldDB" id="I1IM26"/>
<dbReference type="RefSeq" id="XP_010237770.1">
    <property type="nucleotide sequence ID" value="XM_010239468.3"/>
</dbReference>
<reference evidence="4" key="2">
    <citation type="submission" date="2017-06" db="EMBL/GenBank/DDBJ databases">
        <title>WGS assembly of Brachypodium distachyon.</title>
        <authorList>
            <consortium name="The International Brachypodium Initiative"/>
            <person name="Lucas S."/>
            <person name="Harmon-Smith M."/>
            <person name="Lail K."/>
            <person name="Tice H."/>
            <person name="Grimwood J."/>
            <person name="Bruce D."/>
            <person name="Barry K."/>
            <person name="Shu S."/>
            <person name="Lindquist E."/>
            <person name="Wang M."/>
            <person name="Pitluck S."/>
            <person name="Vogel J.P."/>
            <person name="Garvin D.F."/>
            <person name="Mockler T.C."/>
            <person name="Schmutz J."/>
            <person name="Rokhsar D."/>
            <person name="Bevan M.W."/>
        </authorList>
    </citation>
    <scope>NUCLEOTIDE SEQUENCE</scope>
    <source>
        <strain evidence="4">Bd21</strain>
    </source>
</reference>
<reference evidence="4 5" key="1">
    <citation type="journal article" date="2010" name="Nature">
        <title>Genome sequencing and analysis of the model grass Brachypodium distachyon.</title>
        <authorList>
            <consortium name="International Brachypodium Initiative"/>
        </authorList>
    </citation>
    <scope>NUCLEOTIDE SEQUENCE [LARGE SCALE GENOMIC DNA]</scope>
    <source>
        <strain evidence="4 5">Bd21</strain>
    </source>
</reference>
<evidence type="ECO:0000256" key="1">
    <source>
        <dbReference type="ARBA" id="ARBA00007692"/>
    </source>
</evidence>
<dbReference type="HOGENOM" id="CLU_034145_0_0_1"/>
<dbReference type="OMA" id="MTHVEKI"/>
<evidence type="ECO:0000256" key="2">
    <source>
        <dbReference type="ARBA" id="ARBA00022472"/>
    </source>
</evidence>
<sequence length="380" mass="42029">MLRLRSCILSRIVSSPATSLHRLLSVAAPAIPPSPSFAVEDYPVETCGLTRPQALKASTKLSHLKSPANPDAVLAFFAGLGLSRADVVAAVFNDPRLLCASVKRTLGPNVAGLTGLGLSNSEIARLASLSYGRFRCRSIVPKLQYYLPLLGSCKKILRLLEHRSYILKVSLERVVKPNVAFLRECGLGSCDIAKLCTVIPTMLTSNPERVRVKVACAEGVHVPRGSGMFRQALMAVTYLSKETITARVENLVKTFRWSDGEVGIALSKALSLLARSKDMLLRRSEFLISNVGLEPSYIAHRPVMLTYSLEGRLRPRYYVLKFLKANGLIDRDRDYYHTVVVTEKVFTEKFLRPHKEAVPHLAEDYAAACRGEVPTNFRFT</sequence>
<dbReference type="Gene3D" id="1.25.70.10">
    <property type="entry name" value="Transcription termination factor 3, mitochondrial"/>
    <property type="match status" value="1"/>
</dbReference>